<reference evidence="1" key="1">
    <citation type="journal article" date="2014" name="Front. Microbiol.">
        <title>High frequency of phylogenetically diverse reductive dehalogenase-homologous genes in deep subseafloor sedimentary metagenomes.</title>
        <authorList>
            <person name="Kawai M."/>
            <person name="Futagami T."/>
            <person name="Toyoda A."/>
            <person name="Takaki Y."/>
            <person name="Nishi S."/>
            <person name="Hori S."/>
            <person name="Arai W."/>
            <person name="Tsubouchi T."/>
            <person name="Morono Y."/>
            <person name="Uchiyama I."/>
            <person name="Ito T."/>
            <person name="Fujiyama A."/>
            <person name="Inagaki F."/>
            <person name="Takami H."/>
        </authorList>
    </citation>
    <scope>NUCLEOTIDE SEQUENCE</scope>
    <source>
        <strain evidence="1">Expedition CK06-06</strain>
    </source>
</reference>
<feature type="non-terminal residue" evidence="1">
    <location>
        <position position="1"/>
    </location>
</feature>
<name>X1S4V3_9ZZZZ</name>
<comment type="caution">
    <text evidence="1">The sequence shown here is derived from an EMBL/GenBank/DDBJ whole genome shotgun (WGS) entry which is preliminary data.</text>
</comment>
<proteinExistence type="predicted"/>
<dbReference type="EMBL" id="BARW01007556">
    <property type="protein sequence ID" value="GAI87933.1"/>
    <property type="molecule type" value="Genomic_DNA"/>
</dbReference>
<organism evidence="1">
    <name type="scientific">marine sediment metagenome</name>
    <dbReference type="NCBI Taxonomy" id="412755"/>
    <lineage>
        <taxon>unclassified sequences</taxon>
        <taxon>metagenomes</taxon>
        <taxon>ecological metagenomes</taxon>
    </lineage>
</organism>
<dbReference type="InterPro" id="IPR007546">
    <property type="entry name" value="DUF503"/>
</dbReference>
<protein>
    <recommendedName>
        <fullName evidence="2">DUF503 domain-containing protein</fullName>
    </recommendedName>
</protein>
<dbReference type="PANTHER" id="PTHR36441:SF1">
    <property type="entry name" value="DUF503 DOMAIN-CONTAINING PROTEIN"/>
    <property type="match status" value="1"/>
</dbReference>
<dbReference type="SUPFAM" id="SSF103007">
    <property type="entry name" value="Hypothetical protein TT1725"/>
    <property type="match status" value="1"/>
</dbReference>
<sequence>LKGKRQVLKSITSRVRNKFNVSVAEVDNHDRWQLATIGICCVSNENRHANEMLSKVVDFVINSRFEVEILDYEIEILPV</sequence>
<dbReference type="InterPro" id="IPR036746">
    <property type="entry name" value="TT1725-like_sf"/>
</dbReference>
<dbReference type="Pfam" id="PF04456">
    <property type="entry name" value="DUF503"/>
    <property type="match status" value="1"/>
</dbReference>
<evidence type="ECO:0008006" key="2">
    <source>
        <dbReference type="Google" id="ProtNLM"/>
    </source>
</evidence>
<dbReference type="AlphaFoldDB" id="X1S4V3"/>
<dbReference type="PANTHER" id="PTHR36441">
    <property type="entry name" value="HYPOTHETICAL CYTOSOLIC PROTEIN"/>
    <property type="match status" value="1"/>
</dbReference>
<gene>
    <name evidence="1" type="ORF">S12H4_15697</name>
</gene>
<dbReference type="Gene3D" id="3.30.70.1120">
    <property type="entry name" value="TT1725-like"/>
    <property type="match status" value="1"/>
</dbReference>
<accession>X1S4V3</accession>
<evidence type="ECO:0000313" key="1">
    <source>
        <dbReference type="EMBL" id="GAI87933.1"/>
    </source>
</evidence>